<keyword evidence="3" id="KW-1185">Reference proteome</keyword>
<dbReference type="InterPro" id="IPR032466">
    <property type="entry name" value="Metal_Hydrolase"/>
</dbReference>
<dbReference type="Gene3D" id="2.30.40.10">
    <property type="entry name" value="Urease, subunit C, domain 1"/>
    <property type="match status" value="1"/>
</dbReference>
<sequence>MENQKSAHLGCTHCACNNPMWNILEEELFHPEKISKAAEGLKHHASPEALSLVISGGTIRPLTDGEMNTVEAIGIHQGKVIATGKKDDVETEMRNQGIAFASRQLEDYEVLLPGFIDPHVHIVPTALLMGWLDLSRFYDQKLKPEYTPDTIATLIKEERNGPNKEKYNKGAWLLGKGADPALMPFVYDDPNAENGIGLTTFTCDSLDLIVTDVPLLMLSASMHTAYVNTKALQLTYDHTPDINDKMTFEEYKASNHGQLQEGLGMEPALKTIPLSQLAEMVIGCFSHLQKFIEEANRRGNTFLYDAGMNDVFKSLLKIYLQFYPNNIRIGAAKMCSTQKDADKLTQYEPVTEYSDIYYGNAKIISDGSNQGLTGYQSEHYCCLPDSKGKFNFTTEQDPEPVEVPAPYRELLNTIAIKWGWPLMTHANGDEAINFTIKVYEEVIKNQTGSPVRHRIEHASLLSDQNIKDLKRLEILPSFLIGHVGYWGYAFRTAIFDKKAEILDRCKSALDAGLRISLHTDCEVTQLGPLRMMEQSITRIMEATPENPEAHVLNAAECISPEQALRAVTTDAAYHCYAEKWVGSLAAGHFSDFVILKQDPLHLKKNYMHMRDIEVLETWKGGVMVHQLVVPEQVLSNA</sequence>
<gene>
    <name evidence="2" type="ORF">SAMN05421820_116102</name>
</gene>
<dbReference type="AlphaFoldDB" id="A0A1H0KMK7"/>
<dbReference type="Gene3D" id="3.10.310.70">
    <property type="match status" value="1"/>
</dbReference>
<dbReference type="SUPFAM" id="SSF51556">
    <property type="entry name" value="Metallo-dependent hydrolases"/>
    <property type="match status" value="1"/>
</dbReference>
<dbReference type="Gene3D" id="3.20.20.140">
    <property type="entry name" value="Metal-dependent hydrolases"/>
    <property type="match status" value="1"/>
</dbReference>
<evidence type="ECO:0000259" key="1">
    <source>
        <dbReference type="Pfam" id="PF07969"/>
    </source>
</evidence>
<proteinExistence type="predicted"/>
<dbReference type="GO" id="GO:0016810">
    <property type="term" value="F:hydrolase activity, acting on carbon-nitrogen (but not peptide) bonds"/>
    <property type="evidence" value="ECO:0007669"/>
    <property type="project" value="InterPro"/>
</dbReference>
<accession>A0A1H0KMK7</accession>
<feature type="domain" description="Amidohydrolase 3" evidence="1">
    <location>
        <begin position="110"/>
        <end position="625"/>
    </location>
</feature>
<reference evidence="3" key="1">
    <citation type="submission" date="2016-10" db="EMBL/GenBank/DDBJ databases">
        <authorList>
            <person name="Varghese N."/>
            <person name="Submissions S."/>
        </authorList>
    </citation>
    <scope>NUCLEOTIDE SEQUENCE [LARGE SCALE GENOMIC DNA]</scope>
    <source>
        <strain evidence="3">DSM 19110</strain>
    </source>
</reference>
<dbReference type="InterPro" id="IPR011059">
    <property type="entry name" value="Metal-dep_hydrolase_composite"/>
</dbReference>
<dbReference type="PANTHER" id="PTHR22642:SF2">
    <property type="entry name" value="PROTEIN LONG AFTER FAR-RED 3"/>
    <property type="match status" value="1"/>
</dbReference>
<name>A0A1H0KMK7_9SPHI</name>
<organism evidence="2 3">
    <name type="scientific">Pedobacter steynii</name>
    <dbReference type="NCBI Taxonomy" id="430522"/>
    <lineage>
        <taxon>Bacteria</taxon>
        <taxon>Pseudomonadati</taxon>
        <taxon>Bacteroidota</taxon>
        <taxon>Sphingobacteriia</taxon>
        <taxon>Sphingobacteriales</taxon>
        <taxon>Sphingobacteriaceae</taxon>
        <taxon>Pedobacter</taxon>
    </lineage>
</organism>
<dbReference type="Proteomes" id="UP000183200">
    <property type="component" value="Unassembled WGS sequence"/>
</dbReference>
<protein>
    <recommendedName>
        <fullName evidence="1">Amidohydrolase 3 domain-containing protein</fullName>
    </recommendedName>
</protein>
<dbReference type="InterPro" id="IPR013108">
    <property type="entry name" value="Amidohydro_3"/>
</dbReference>
<evidence type="ECO:0000313" key="3">
    <source>
        <dbReference type="Proteomes" id="UP000183200"/>
    </source>
</evidence>
<evidence type="ECO:0000313" key="2">
    <source>
        <dbReference type="EMBL" id="SDO57224.1"/>
    </source>
</evidence>
<dbReference type="Pfam" id="PF07969">
    <property type="entry name" value="Amidohydro_3"/>
    <property type="match status" value="1"/>
</dbReference>
<dbReference type="SUPFAM" id="SSF51338">
    <property type="entry name" value="Composite domain of metallo-dependent hydrolases"/>
    <property type="match status" value="1"/>
</dbReference>
<dbReference type="OrthoDB" id="9767366at2"/>
<dbReference type="EMBL" id="FNGY01000016">
    <property type="protein sequence ID" value="SDO57224.1"/>
    <property type="molecule type" value="Genomic_DNA"/>
</dbReference>
<dbReference type="PANTHER" id="PTHR22642">
    <property type="entry name" value="IMIDAZOLONEPROPIONASE"/>
    <property type="match status" value="1"/>
</dbReference>
<dbReference type="RefSeq" id="WP_074612784.1">
    <property type="nucleotide sequence ID" value="NZ_FNGY01000016.1"/>
</dbReference>